<feature type="non-terminal residue" evidence="3">
    <location>
        <position position="387"/>
    </location>
</feature>
<feature type="repeat" description="PPR" evidence="2">
    <location>
        <begin position="92"/>
        <end position="122"/>
    </location>
</feature>
<accession>D8STX8</accession>
<protein>
    <recommendedName>
        <fullName evidence="5">Pentacotripeptide-repeat region of PRORP domain-containing protein</fullName>
    </recommendedName>
</protein>
<feature type="repeat" description="PPR" evidence="2">
    <location>
        <begin position="30"/>
        <end position="64"/>
    </location>
</feature>
<dbReference type="HOGENOM" id="CLU_002706_0_0_1"/>
<dbReference type="InParanoid" id="D8STX8"/>
<proteinExistence type="predicted"/>
<keyword evidence="4" id="KW-1185">Reference proteome</keyword>
<dbReference type="InterPro" id="IPR011990">
    <property type="entry name" value="TPR-like_helical_dom_sf"/>
</dbReference>
<dbReference type="InterPro" id="IPR002885">
    <property type="entry name" value="PPR_rpt"/>
</dbReference>
<keyword evidence="1" id="KW-0677">Repeat</keyword>
<dbReference type="GO" id="GO:0048731">
    <property type="term" value="P:system development"/>
    <property type="evidence" value="ECO:0007669"/>
    <property type="project" value="UniProtKB-ARBA"/>
</dbReference>
<evidence type="ECO:0008006" key="5">
    <source>
        <dbReference type="Google" id="ProtNLM"/>
    </source>
</evidence>
<dbReference type="GO" id="GO:0003723">
    <property type="term" value="F:RNA binding"/>
    <property type="evidence" value="ECO:0007669"/>
    <property type="project" value="InterPro"/>
</dbReference>
<evidence type="ECO:0000313" key="4">
    <source>
        <dbReference type="Proteomes" id="UP000001514"/>
    </source>
</evidence>
<dbReference type="InterPro" id="IPR046960">
    <property type="entry name" value="PPR_At4g14850-like_plant"/>
</dbReference>
<dbReference type="Proteomes" id="UP000001514">
    <property type="component" value="Unassembled WGS sequence"/>
</dbReference>
<dbReference type="GO" id="GO:0009451">
    <property type="term" value="P:RNA modification"/>
    <property type="evidence" value="ECO:0007669"/>
    <property type="project" value="InterPro"/>
</dbReference>
<dbReference type="PROSITE" id="PS51375">
    <property type="entry name" value="PPR"/>
    <property type="match status" value="4"/>
</dbReference>
<feature type="repeat" description="PPR" evidence="2">
    <location>
        <begin position="123"/>
        <end position="157"/>
    </location>
</feature>
<evidence type="ECO:0000256" key="2">
    <source>
        <dbReference type="PROSITE-ProRule" id="PRU00708"/>
    </source>
</evidence>
<evidence type="ECO:0000313" key="3">
    <source>
        <dbReference type="EMBL" id="EFJ12155.1"/>
    </source>
</evidence>
<dbReference type="EMBL" id="GL377641">
    <property type="protein sequence ID" value="EFJ12155.1"/>
    <property type="molecule type" value="Genomic_DNA"/>
</dbReference>
<dbReference type="FunFam" id="1.25.40.10:FF:000158">
    <property type="entry name" value="pentatricopeptide repeat-containing protein At2g33680"/>
    <property type="match status" value="1"/>
</dbReference>
<dbReference type="KEGG" id="smo:SELMODRAFT_22884"/>
<organism evidence="4">
    <name type="scientific">Selaginella moellendorffii</name>
    <name type="common">Spikemoss</name>
    <dbReference type="NCBI Taxonomy" id="88036"/>
    <lineage>
        <taxon>Eukaryota</taxon>
        <taxon>Viridiplantae</taxon>
        <taxon>Streptophyta</taxon>
        <taxon>Embryophyta</taxon>
        <taxon>Tracheophyta</taxon>
        <taxon>Lycopodiopsida</taxon>
        <taxon>Selaginellales</taxon>
        <taxon>Selaginellaceae</taxon>
        <taxon>Selaginella</taxon>
    </lineage>
</organism>
<dbReference type="PANTHER" id="PTHR47926">
    <property type="entry name" value="PENTATRICOPEPTIDE REPEAT-CONTAINING PROTEIN"/>
    <property type="match status" value="1"/>
</dbReference>
<evidence type="ECO:0000256" key="1">
    <source>
        <dbReference type="ARBA" id="ARBA00022737"/>
    </source>
</evidence>
<dbReference type="Gramene" id="EFJ12155">
    <property type="protein sequence ID" value="EFJ12155"/>
    <property type="gene ID" value="SELMODRAFT_22884"/>
</dbReference>
<dbReference type="Pfam" id="PF01535">
    <property type="entry name" value="PPR"/>
    <property type="match status" value="9"/>
</dbReference>
<sequence length="387" mass="43170">FSRDILLSAYAQNGDIQSARQIFDSMQGKSVISWNSMITAYAQHGQTADARKLFDSMPIKNVVSWTTMITGLGKSGGLREAREVFQSMPRKNAASYTMMLTAYAQTGQINKARDIFSTMPQRSIVAWNAMLGACSEMGLLKESRELFERMARHSLVSWGCLLAAYAHRGNLEQAKEIFDAVPEHNLASSNSMLQAFILASRKEEAREMFEGMIQRDVLSWTILLGACGYSWKFFLRMPELDVVAWNSMLVALAAHGESRDAIELFGVMQIEGTIPDEVSFMGALAACSHLGLLAQGWRYFVSITESYSMLPTSRHYCFMIDMLGKSGRGEEAHELLEAMPFVPDAVAWGCLLQHLRSRSHRHLAVSAARRVLGLSSSADRYVSIYNL</sequence>
<dbReference type="eggNOG" id="KOG4197">
    <property type="taxonomic scope" value="Eukaryota"/>
</dbReference>
<dbReference type="PANTHER" id="PTHR47926:SF533">
    <property type="entry name" value="DYW DOMAIN-CONTAINING PROTEIN"/>
    <property type="match status" value="1"/>
</dbReference>
<feature type="repeat" description="PPR" evidence="2">
    <location>
        <begin position="241"/>
        <end position="275"/>
    </location>
</feature>
<dbReference type="SUPFAM" id="SSF48452">
    <property type="entry name" value="TPR-like"/>
    <property type="match status" value="1"/>
</dbReference>
<name>D8STX8_SELML</name>
<dbReference type="AlphaFoldDB" id="D8STX8"/>
<reference evidence="3 4" key="1">
    <citation type="journal article" date="2011" name="Science">
        <title>The Selaginella genome identifies genetic changes associated with the evolution of vascular plants.</title>
        <authorList>
            <person name="Banks J.A."/>
            <person name="Nishiyama T."/>
            <person name="Hasebe M."/>
            <person name="Bowman J.L."/>
            <person name="Gribskov M."/>
            <person name="dePamphilis C."/>
            <person name="Albert V.A."/>
            <person name="Aono N."/>
            <person name="Aoyama T."/>
            <person name="Ambrose B.A."/>
            <person name="Ashton N.W."/>
            <person name="Axtell M.J."/>
            <person name="Barker E."/>
            <person name="Barker M.S."/>
            <person name="Bennetzen J.L."/>
            <person name="Bonawitz N.D."/>
            <person name="Chapple C."/>
            <person name="Cheng C."/>
            <person name="Correa L.G."/>
            <person name="Dacre M."/>
            <person name="DeBarry J."/>
            <person name="Dreyer I."/>
            <person name="Elias M."/>
            <person name="Engstrom E.M."/>
            <person name="Estelle M."/>
            <person name="Feng L."/>
            <person name="Finet C."/>
            <person name="Floyd S.K."/>
            <person name="Frommer W.B."/>
            <person name="Fujita T."/>
            <person name="Gramzow L."/>
            <person name="Gutensohn M."/>
            <person name="Harholt J."/>
            <person name="Hattori M."/>
            <person name="Heyl A."/>
            <person name="Hirai T."/>
            <person name="Hiwatashi Y."/>
            <person name="Ishikawa M."/>
            <person name="Iwata M."/>
            <person name="Karol K.G."/>
            <person name="Koehler B."/>
            <person name="Kolukisaoglu U."/>
            <person name="Kubo M."/>
            <person name="Kurata T."/>
            <person name="Lalonde S."/>
            <person name="Li K."/>
            <person name="Li Y."/>
            <person name="Litt A."/>
            <person name="Lyons E."/>
            <person name="Manning G."/>
            <person name="Maruyama T."/>
            <person name="Michael T.P."/>
            <person name="Mikami K."/>
            <person name="Miyazaki S."/>
            <person name="Morinaga S."/>
            <person name="Murata T."/>
            <person name="Mueller-Roeber B."/>
            <person name="Nelson D.R."/>
            <person name="Obara M."/>
            <person name="Oguri Y."/>
            <person name="Olmstead R.G."/>
            <person name="Onodera N."/>
            <person name="Petersen B.L."/>
            <person name="Pils B."/>
            <person name="Prigge M."/>
            <person name="Rensing S.A."/>
            <person name="Riano-Pachon D.M."/>
            <person name="Roberts A.W."/>
            <person name="Sato Y."/>
            <person name="Scheller H.V."/>
            <person name="Schulz B."/>
            <person name="Schulz C."/>
            <person name="Shakirov E.V."/>
            <person name="Shibagaki N."/>
            <person name="Shinohara N."/>
            <person name="Shippen D.E."/>
            <person name="Soerensen I."/>
            <person name="Sotooka R."/>
            <person name="Sugimoto N."/>
            <person name="Sugita M."/>
            <person name="Sumikawa N."/>
            <person name="Tanurdzic M."/>
            <person name="Theissen G."/>
            <person name="Ulvskov P."/>
            <person name="Wakazuki S."/>
            <person name="Weng J.K."/>
            <person name="Willats W.W."/>
            <person name="Wipf D."/>
            <person name="Wolf P.G."/>
            <person name="Yang L."/>
            <person name="Zimmer A.D."/>
            <person name="Zhu Q."/>
            <person name="Mitros T."/>
            <person name="Hellsten U."/>
            <person name="Loque D."/>
            <person name="Otillar R."/>
            <person name="Salamov A."/>
            <person name="Schmutz J."/>
            <person name="Shapiro H."/>
            <person name="Lindquist E."/>
            <person name="Lucas S."/>
            <person name="Rokhsar D."/>
            <person name="Grigoriev I.V."/>
        </authorList>
    </citation>
    <scope>NUCLEOTIDE SEQUENCE [LARGE SCALE GENOMIC DNA]</scope>
</reference>
<gene>
    <name evidence="3" type="ORF">SELMODRAFT_22884</name>
</gene>
<dbReference type="NCBIfam" id="TIGR00756">
    <property type="entry name" value="PPR"/>
    <property type="match status" value="6"/>
</dbReference>
<dbReference type="Gene3D" id="1.25.40.10">
    <property type="entry name" value="Tetratricopeptide repeat domain"/>
    <property type="match status" value="4"/>
</dbReference>
<feature type="non-terminal residue" evidence="3">
    <location>
        <position position="1"/>
    </location>
</feature>